<dbReference type="PANTHER" id="PTHR43798:SF31">
    <property type="entry name" value="AB HYDROLASE SUPERFAMILY PROTEIN YCLE"/>
    <property type="match status" value="1"/>
</dbReference>
<dbReference type="PANTHER" id="PTHR43798">
    <property type="entry name" value="MONOACYLGLYCEROL LIPASE"/>
    <property type="match status" value="1"/>
</dbReference>
<name>A0ABX1YJC2_9BACL</name>
<dbReference type="InterPro" id="IPR050266">
    <property type="entry name" value="AB_hydrolase_sf"/>
</dbReference>
<feature type="domain" description="AB hydrolase-1" evidence="2">
    <location>
        <begin position="19"/>
        <end position="120"/>
    </location>
</feature>
<evidence type="ECO:0000313" key="5">
    <source>
        <dbReference type="Proteomes" id="UP000596857"/>
    </source>
</evidence>
<reference evidence="4 5" key="1">
    <citation type="submission" date="2019-10" db="EMBL/GenBank/DDBJ databases">
        <title>Description of Paenibacillus terricola sp. nov.</title>
        <authorList>
            <person name="Carlier A."/>
            <person name="Qi S."/>
        </authorList>
    </citation>
    <scope>NUCLEOTIDE SEQUENCE [LARGE SCALE GENOMIC DNA]</scope>
    <source>
        <strain evidence="4 5">LMG 31459</strain>
    </source>
</reference>
<keyword evidence="1 4" id="KW-0378">Hydrolase</keyword>
<dbReference type="Pfam" id="PF08386">
    <property type="entry name" value="Abhydrolase_4"/>
    <property type="match status" value="1"/>
</dbReference>
<dbReference type="PRINTS" id="PR00111">
    <property type="entry name" value="ABHYDROLASE"/>
</dbReference>
<dbReference type="Gene3D" id="3.40.50.1820">
    <property type="entry name" value="alpha/beta hydrolase"/>
    <property type="match status" value="1"/>
</dbReference>
<sequence length="252" mass="28038">MLKTKGIPLFYRCQGTGEAVLCLHGNRDSSLVFRELAQALQPHYQVLSADLRGHGQSDYSGPPFTLEDMVDDIVRLLDEQGLKQVSIVGHSLGSTLALLLSARDPGRVKKLVLMGAAATFQVPFKRPGHGEEITPVTVKQTNAAAVPYFFTAEHEEVQHLILEGWSKLPAATHRLMIQIKHPDLRPILQDIRQRTLIITGQEDRITPLPKALELNRYLPDSRMLAVPGTGHFMFLEESETVASAMLTFLKEE</sequence>
<dbReference type="InterPro" id="IPR013595">
    <property type="entry name" value="Pept_S33_TAP-like_C"/>
</dbReference>
<dbReference type="GO" id="GO:0016787">
    <property type="term" value="F:hydrolase activity"/>
    <property type="evidence" value="ECO:0007669"/>
    <property type="project" value="UniProtKB-KW"/>
</dbReference>
<dbReference type="Pfam" id="PF00561">
    <property type="entry name" value="Abhydrolase_1"/>
    <property type="match status" value="1"/>
</dbReference>
<organism evidence="4 5">
    <name type="scientific">Paenibacillus phytohabitans</name>
    <dbReference type="NCBI Taxonomy" id="2654978"/>
    <lineage>
        <taxon>Bacteria</taxon>
        <taxon>Bacillati</taxon>
        <taxon>Bacillota</taxon>
        <taxon>Bacilli</taxon>
        <taxon>Bacillales</taxon>
        <taxon>Paenibacillaceae</taxon>
        <taxon>Paenibacillus</taxon>
    </lineage>
</organism>
<dbReference type="SUPFAM" id="SSF53474">
    <property type="entry name" value="alpha/beta-Hydrolases"/>
    <property type="match status" value="1"/>
</dbReference>
<dbReference type="Proteomes" id="UP000596857">
    <property type="component" value="Unassembled WGS sequence"/>
</dbReference>
<dbReference type="RefSeq" id="WP_171717798.1">
    <property type="nucleotide sequence ID" value="NZ_WHOB01000039.1"/>
</dbReference>
<proteinExistence type="predicted"/>
<accession>A0ABX1YJC2</accession>
<dbReference type="EMBL" id="WHOB01000039">
    <property type="protein sequence ID" value="NOU80056.1"/>
    <property type="molecule type" value="Genomic_DNA"/>
</dbReference>
<comment type="caution">
    <text evidence="4">The sequence shown here is derived from an EMBL/GenBank/DDBJ whole genome shotgun (WGS) entry which is preliminary data.</text>
</comment>
<evidence type="ECO:0000256" key="1">
    <source>
        <dbReference type="ARBA" id="ARBA00022801"/>
    </source>
</evidence>
<evidence type="ECO:0000259" key="3">
    <source>
        <dbReference type="Pfam" id="PF08386"/>
    </source>
</evidence>
<protein>
    <submittedName>
        <fullName evidence="4">Alpha/beta fold hydrolase</fullName>
    </submittedName>
</protein>
<feature type="domain" description="Peptidase S33 tripeptidyl aminopeptidase-like C-terminal" evidence="3">
    <location>
        <begin position="192"/>
        <end position="250"/>
    </location>
</feature>
<keyword evidence="5" id="KW-1185">Reference proteome</keyword>
<dbReference type="InterPro" id="IPR000073">
    <property type="entry name" value="AB_hydrolase_1"/>
</dbReference>
<dbReference type="InterPro" id="IPR029058">
    <property type="entry name" value="AB_hydrolase_fold"/>
</dbReference>
<gene>
    <name evidence="4" type="ORF">GC101_14365</name>
</gene>
<evidence type="ECO:0000259" key="2">
    <source>
        <dbReference type="Pfam" id="PF00561"/>
    </source>
</evidence>
<evidence type="ECO:0000313" key="4">
    <source>
        <dbReference type="EMBL" id="NOU80056.1"/>
    </source>
</evidence>